<organism evidence="2 3">
    <name type="scientific">Leptomonas seymouri</name>
    <dbReference type="NCBI Taxonomy" id="5684"/>
    <lineage>
        <taxon>Eukaryota</taxon>
        <taxon>Discoba</taxon>
        <taxon>Euglenozoa</taxon>
        <taxon>Kinetoplastea</taxon>
        <taxon>Metakinetoplastina</taxon>
        <taxon>Trypanosomatida</taxon>
        <taxon>Trypanosomatidae</taxon>
        <taxon>Leishmaniinae</taxon>
        <taxon>Leptomonas</taxon>
    </lineage>
</organism>
<evidence type="ECO:0000313" key="3">
    <source>
        <dbReference type="Proteomes" id="UP000038009"/>
    </source>
</evidence>
<evidence type="ECO:0000313" key="2">
    <source>
        <dbReference type="EMBL" id="KPI88352.1"/>
    </source>
</evidence>
<reference evidence="2 3" key="1">
    <citation type="journal article" date="2015" name="PLoS Pathog.">
        <title>Leptomonas seymouri: Adaptations to the Dixenous Life Cycle Analyzed by Genome Sequencing, Transcriptome Profiling and Co-infection with Leishmania donovani.</title>
        <authorList>
            <person name="Kraeva N."/>
            <person name="Butenko A."/>
            <person name="Hlavacova J."/>
            <person name="Kostygov A."/>
            <person name="Myskova J."/>
            <person name="Grybchuk D."/>
            <person name="Lestinova T."/>
            <person name="Votypka J."/>
            <person name="Volf P."/>
            <person name="Opperdoes F."/>
            <person name="Flegontov P."/>
            <person name="Lukes J."/>
            <person name="Yurchenko V."/>
        </authorList>
    </citation>
    <scope>NUCLEOTIDE SEQUENCE [LARGE SCALE GENOMIC DNA]</scope>
    <source>
        <strain evidence="2 3">ATCC 30220</strain>
    </source>
</reference>
<comment type="caution">
    <text evidence="2">The sequence shown here is derived from an EMBL/GenBank/DDBJ whole genome shotgun (WGS) entry which is preliminary data.</text>
</comment>
<dbReference type="OrthoDB" id="272043at2759"/>
<feature type="compositionally biased region" description="Gly residues" evidence="1">
    <location>
        <begin position="506"/>
        <end position="521"/>
    </location>
</feature>
<dbReference type="OMA" id="FWSSHRY"/>
<dbReference type="AlphaFoldDB" id="A0A0N1HZ40"/>
<dbReference type="Proteomes" id="UP000038009">
    <property type="component" value="Unassembled WGS sequence"/>
</dbReference>
<protein>
    <submittedName>
        <fullName evidence="2">Uncharacterized protein</fullName>
    </submittedName>
</protein>
<accession>A0A0N1HZ40</accession>
<gene>
    <name evidence="2" type="ORF">ABL78_2526</name>
</gene>
<dbReference type="EMBL" id="LJSK01000053">
    <property type="protein sequence ID" value="KPI88352.1"/>
    <property type="molecule type" value="Genomic_DNA"/>
</dbReference>
<dbReference type="VEuPathDB" id="TriTrypDB:Lsey_0053_0050"/>
<feature type="region of interest" description="Disordered" evidence="1">
    <location>
        <begin position="501"/>
        <end position="530"/>
    </location>
</feature>
<evidence type="ECO:0000256" key="1">
    <source>
        <dbReference type="SAM" id="MobiDB-lite"/>
    </source>
</evidence>
<name>A0A0N1HZ40_LEPSE</name>
<proteinExistence type="predicted"/>
<keyword evidence="3" id="KW-1185">Reference proteome</keyword>
<sequence length="626" mass="66626">MDYLHSILKVSFVPVPTCSSTSAAAPSPKGEASKLKVVSSQILRFRLTITYDNEEGDVEKEQTAQAFLALVGIHSLEAAWTYLFSTVQFVPFFVSKSEATPVHSGPRALLSQKVSSPAMSSVPCLLSNTGNNFVFGVPAFWSNHSYTRANRAVEALEYVYGTLRGSSPTGMFASTNLQSLVDLQMRIPYCTTTAFPSCSNSSGNSTGDANAESSCGTTGMRCEVIGKVQTVSAGVNDPCVVSASGAHTALPKRLESGFTVELALPDLEAASLRGMDTTLVMVVLLPLSFDYTRMADPVDPNQPSVLRSVLAHSLGHTHVETAAAAALVLGSGVIPVEFMESFLCLSSTSPLSNDRLVLNLSLTNVMTSAARLYSTSLDLHSSRVLRDGEVSGVGGSSGAALPGDEAEPHFTTSPLWGEIRPGADPSSMRTIDLLTKLVTLTPVVVGEERPPFILHPGETYSFEFVIEVLPQLCYLLNSRSLEYVYERYYAVPHCMSSRPRAEGGAAAAGGGGRGADGGSGERTGDGATQNTALRGGAATVFSNGSVVTDCYGEVVSANELRRLLSYFYVSHLFVYYDLVTERDSALSPQSHFGEQGSETLQHPPVDDQAHAAGLCLRYPAQWSFGT</sequence>